<name>A0A412ZEQ7_9FIRM</name>
<organism evidence="1 2">
    <name type="scientific">Enterocloster bolteae</name>
    <dbReference type="NCBI Taxonomy" id="208479"/>
    <lineage>
        <taxon>Bacteria</taxon>
        <taxon>Bacillati</taxon>
        <taxon>Bacillota</taxon>
        <taxon>Clostridia</taxon>
        <taxon>Lachnospirales</taxon>
        <taxon>Lachnospiraceae</taxon>
        <taxon>Enterocloster</taxon>
    </lineage>
</organism>
<protein>
    <submittedName>
        <fullName evidence="1">Uncharacterized protein</fullName>
    </submittedName>
</protein>
<comment type="caution">
    <text evidence="1">The sequence shown here is derived from an EMBL/GenBank/DDBJ whole genome shotgun (WGS) entry which is preliminary data.</text>
</comment>
<proteinExistence type="predicted"/>
<evidence type="ECO:0000313" key="1">
    <source>
        <dbReference type="EMBL" id="RGV78673.1"/>
    </source>
</evidence>
<accession>A0A412ZEQ7</accession>
<dbReference type="KEGG" id="cbol:CGC65_04280"/>
<evidence type="ECO:0000313" key="2">
    <source>
        <dbReference type="Proteomes" id="UP000284543"/>
    </source>
</evidence>
<dbReference type="EMBL" id="QRZM01000001">
    <property type="protein sequence ID" value="RGV78673.1"/>
    <property type="molecule type" value="Genomic_DNA"/>
</dbReference>
<sequence>MQHTAKTRCVSDGDVRRSVHSYLCSTEDNVNGPRSFLEGERAGMGPECVWEKEDVSQGFPYSKEGRLIYAGFYYN</sequence>
<dbReference type="AlphaFoldDB" id="A0A412ZEQ7"/>
<gene>
    <name evidence="1" type="ORF">DWW02_02770</name>
</gene>
<dbReference type="Proteomes" id="UP000284543">
    <property type="component" value="Unassembled WGS sequence"/>
</dbReference>
<reference evidence="1 2" key="1">
    <citation type="submission" date="2018-08" db="EMBL/GenBank/DDBJ databases">
        <title>A genome reference for cultivated species of the human gut microbiota.</title>
        <authorList>
            <person name="Zou Y."/>
            <person name="Xue W."/>
            <person name="Luo G."/>
        </authorList>
    </citation>
    <scope>NUCLEOTIDE SEQUENCE [LARGE SCALE GENOMIC DNA]</scope>
    <source>
        <strain evidence="1 2">AF14-18</strain>
    </source>
</reference>